<keyword evidence="4" id="KW-1185">Reference proteome</keyword>
<protein>
    <recommendedName>
        <fullName evidence="2">TFIIS central domain-containing protein</fullName>
    </recommendedName>
</protein>
<feature type="compositionally biased region" description="Polar residues" evidence="1">
    <location>
        <begin position="121"/>
        <end position="140"/>
    </location>
</feature>
<dbReference type="CDD" id="cd21538">
    <property type="entry name" value="SPOC_TFIIS"/>
    <property type="match status" value="1"/>
</dbReference>
<dbReference type="EMBL" id="JAJJMB010000948">
    <property type="protein sequence ID" value="KAI3960297.1"/>
    <property type="molecule type" value="Genomic_DNA"/>
</dbReference>
<proteinExistence type="predicted"/>
<dbReference type="SUPFAM" id="SSF46942">
    <property type="entry name" value="Elongation factor TFIIS domain 2"/>
    <property type="match status" value="1"/>
</dbReference>
<reference evidence="3" key="1">
    <citation type="submission" date="2022-04" db="EMBL/GenBank/DDBJ databases">
        <title>A functionally conserved STORR gene fusion in Papaver species that diverged 16.8 million years ago.</title>
        <authorList>
            <person name="Catania T."/>
        </authorList>
    </citation>
    <scope>NUCLEOTIDE SEQUENCE</scope>
    <source>
        <strain evidence="3">S-188037</strain>
    </source>
</reference>
<dbReference type="Pfam" id="PF07744">
    <property type="entry name" value="SPOC"/>
    <property type="match status" value="1"/>
</dbReference>
<feature type="region of interest" description="Disordered" evidence="1">
    <location>
        <begin position="806"/>
        <end position="908"/>
    </location>
</feature>
<feature type="compositionally biased region" description="Basic and acidic residues" evidence="1">
    <location>
        <begin position="470"/>
        <end position="492"/>
    </location>
</feature>
<feature type="region of interest" description="Disordered" evidence="1">
    <location>
        <begin position="178"/>
        <end position="213"/>
    </location>
</feature>
<name>A0AAD4TK53_9MAGN</name>
<comment type="caution">
    <text evidence="3">The sequence shown here is derived from an EMBL/GenBank/DDBJ whole genome shotgun (WGS) entry which is preliminary data.</text>
</comment>
<sequence length="1093" mass="119516">MFNNMGTTNMGSNNLGTSNMGSSNLGPQHLAVPNSKLVPLVPSSGSPMFDYLTIPNSILSPMSVNSGSPRLQHLPSGKLAPISPSMGQGLQHFAVQNNKQAPSLPNSSNLGHVSGSNKRTIQMISGTPNKPASQKSSAPNKPSKRPSQAEPPKARAESFESVRAKMRESLASALAMVSEEQNKNAEKKPQVDAQTTSIPSTEDSSMSTSTSSTIDIASCQVPEKPLEPLPSQNQDYAQNVSATLNPSQDIFSTGNKVDATPIPKCDAQEYQYKYALLDDDVSFSNNFFVKDDLLQGNGLCWASDLDIEIMEDSSSYDAKRPKLEDEVDGNKSEPASPCPQTLATRVEAELFKAFGGVNKKYKEKGRSLLFNLKDPSNPELRERVLSGEISPERLCSMTAEELASKELSEWRIAKAEELAQMVVLPDSQVDIRRLVRKTHKGEFQVEFDQDDGPSIEVAAGESSLSQFRPRAKELEAETPRKSDENGKSERSEITSSEKVILDDQGSLSAVPSDGADLLQGLMMDELKDPEFLPPIVSLDEFMESLDSEPPFENLQKEAATSESMGEEKKNIDTDSKVDSSDLTPVNPVTAALEKAAAVDKAATVEKAPVVDKAAAQDKADKVEPEHSSARTKLKSGEVLVESNTPLDGAAANIEHAWEGKLQLNVSSIVTVHGSFISGEKASTKEWPSFLDIKGRVKLDAFGKFLQELPMSRSRTLMVVHITWKEDSPESGRGYLREVADSYVADERVGFAEPAPAVELYLCPPHARTVEMLGKNIPKDDVEKLNALDNGLIGIVVWRKVHITSTISPNSSSHHRHSSKKQNHVRRQQQEKETNRVTKPMSSILGPPPTRNSRLPSHDEPVDDVPPGFGPATAKDDDDLPEFEFVSGSNPPVSQFSTSKPSVPPRTSFAPPGQMRELIQMYGQNETTSNKGVNWQQGRSARVEVNNPWNDDDDIPEWQPPEQNTPRLPVSLPPPPPLPVQLMHGFQQQTVSHVAMTTPQQLPHGQLMVRQQNLPFQAPVNMIHSFVGGHQNMASPWQSGGWTPQTGSSGLPLNVQLQDCRYIEEEVKIRGEPQQELLPKLLLTVSQTIALSLN</sequence>
<evidence type="ECO:0000313" key="4">
    <source>
        <dbReference type="Proteomes" id="UP001202328"/>
    </source>
</evidence>
<gene>
    <name evidence="3" type="ORF">MKW98_017021</name>
</gene>
<feature type="region of interest" description="Disordered" evidence="1">
    <location>
        <begin position="121"/>
        <end position="160"/>
    </location>
</feature>
<dbReference type="SMART" id="SM00510">
    <property type="entry name" value="TFS2M"/>
    <property type="match status" value="1"/>
</dbReference>
<dbReference type="GO" id="GO:0006351">
    <property type="term" value="P:DNA-templated transcription"/>
    <property type="evidence" value="ECO:0007669"/>
    <property type="project" value="InterPro"/>
</dbReference>
<feature type="compositionally biased region" description="Low complexity" evidence="1">
    <location>
        <begin position="196"/>
        <end position="213"/>
    </location>
</feature>
<evidence type="ECO:0000259" key="2">
    <source>
        <dbReference type="PROSITE" id="PS51321"/>
    </source>
</evidence>
<dbReference type="Pfam" id="PF07500">
    <property type="entry name" value="TFIIS_M"/>
    <property type="match status" value="1"/>
</dbReference>
<dbReference type="PANTHER" id="PTHR11477:SF20">
    <property type="entry name" value="SPOC DOMAIN _ TRANSCRIPTION ELONGATION FACTOR S-II PROTEIN"/>
    <property type="match status" value="1"/>
</dbReference>
<feature type="region of interest" description="Disordered" evidence="1">
    <location>
        <begin position="1"/>
        <end position="28"/>
    </location>
</feature>
<evidence type="ECO:0000256" key="1">
    <source>
        <dbReference type="SAM" id="MobiDB-lite"/>
    </source>
</evidence>
<dbReference type="PANTHER" id="PTHR11477">
    <property type="entry name" value="TRANSCRIPTION FACTOR S-II ZINC FINGER DOMAIN-CONTAINING PROTEIN"/>
    <property type="match status" value="1"/>
</dbReference>
<dbReference type="InterPro" id="IPR003618">
    <property type="entry name" value="TFIIS_cen_dom"/>
</dbReference>
<feature type="region of interest" description="Disordered" evidence="1">
    <location>
        <begin position="460"/>
        <end position="513"/>
    </location>
</feature>
<feature type="compositionally biased region" description="Polar residues" evidence="1">
    <location>
        <begin position="886"/>
        <end position="900"/>
    </location>
</feature>
<dbReference type="PROSITE" id="PS51321">
    <property type="entry name" value="TFIIS_CENTRAL"/>
    <property type="match status" value="1"/>
</dbReference>
<feature type="region of interest" description="Disordered" evidence="1">
    <location>
        <begin position="66"/>
        <end position="86"/>
    </location>
</feature>
<dbReference type="GO" id="GO:0005634">
    <property type="term" value="C:nucleus"/>
    <property type="evidence" value="ECO:0007669"/>
    <property type="project" value="TreeGrafter"/>
</dbReference>
<dbReference type="Proteomes" id="UP001202328">
    <property type="component" value="Unassembled WGS sequence"/>
</dbReference>
<organism evidence="3 4">
    <name type="scientific">Papaver atlanticum</name>
    <dbReference type="NCBI Taxonomy" id="357466"/>
    <lineage>
        <taxon>Eukaryota</taxon>
        <taxon>Viridiplantae</taxon>
        <taxon>Streptophyta</taxon>
        <taxon>Embryophyta</taxon>
        <taxon>Tracheophyta</taxon>
        <taxon>Spermatophyta</taxon>
        <taxon>Magnoliopsida</taxon>
        <taxon>Ranunculales</taxon>
        <taxon>Papaveraceae</taxon>
        <taxon>Papaveroideae</taxon>
        <taxon>Papaver</taxon>
    </lineage>
</organism>
<accession>A0AAD4TK53</accession>
<dbReference type="Gene3D" id="1.10.472.30">
    <property type="entry name" value="Transcription elongation factor S-II, central domain"/>
    <property type="match status" value="1"/>
</dbReference>
<feature type="compositionally biased region" description="Basic and acidic residues" evidence="1">
    <location>
        <begin position="317"/>
        <end position="331"/>
    </location>
</feature>
<feature type="domain" description="TFIIS central" evidence="2">
    <location>
        <begin position="315"/>
        <end position="430"/>
    </location>
</feature>
<feature type="region of interest" description="Disordered" evidence="1">
    <location>
        <begin position="556"/>
        <end position="582"/>
    </location>
</feature>
<evidence type="ECO:0000313" key="3">
    <source>
        <dbReference type="EMBL" id="KAI3960297.1"/>
    </source>
</evidence>
<feature type="compositionally biased region" description="Basic residues" evidence="1">
    <location>
        <begin position="812"/>
        <end position="826"/>
    </location>
</feature>
<feature type="compositionally biased region" description="Basic and acidic residues" evidence="1">
    <location>
        <begin position="565"/>
        <end position="579"/>
    </location>
</feature>
<dbReference type="AlphaFoldDB" id="A0AAD4TK53"/>
<dbReference type="InterPro" id="IPR012921">
    <property type="entry name" value="SPOC_C"/>
</dbReference>
<dbReference type="InterPro" id="IPR036575">
    <property type="entry name" value="TFIIS_cen_dom_sf"/>
</dbReference>
<feature type="compositionally biased region" description="Low complexity" evidence="1">
    <location>
        <begin position="1"/>
        <end position="26"/>
    </location>
</feature>
<feature type="compositionally biased region" description="Basic and acidic residues" evidence="1">
    <location>
        <begin position="180"/>
        <end position="190"/>
    </location>
</feature>
<feature type="region of interest" description="Disordered" evidence="1">
    <location>
        <begin position="317"/>
        <end position="339"/>
    </location>
</feature>